<evidence type="ECO:0000313" key="2">
    <source>
        <dbReference type="EMBL" id="RKG73070.1"/>
    </source>
</evidence>
<feature type="region of interest" description="Disordered" evidence="1">
    <location>
        <begin position="25"/>
        <end position="68"/>
    </location>
</feature>
<organism evidence="2 3">
    <name type="scientific">Corallococcus terminator</name>
    <dbReference type="NCBI Taxonomy" id="2316733"/>
    <lineage>
        <taxon>Bacteria</taxon>
        <taxon>Pseudomonadati</taxon>
        <taxon>Myxococcota</taxon>
        <taxon>Myxococcia</taxon>
        <taxon>Myxococcales</taxon>
        <taxon>Cystobacterineae</taxon>
        <taxon>Myxococcaceae</taxon>
        <taxon>Corallococcus</taxon>
    </lineage>
</organism>
<feature type="compositionally biased region" description="Low complexity" evidence="1">
    <location>
        <begin position="25"/>
        <end position="44"/>
    </location>
</feature>
<keyword evidence="3" id="KW-1185">Reference proteome</keyword>
<evidence type="ECO:0000313" key="3">
    <source>
        <dbReference type="Proteomes" id="UP000268094"/>
    </source>
</evidence>
<feature type="non-terminal residue" evidence="2">
    <location>
        <position position="1"/>
    </location>
</feature>
<reference evidence="3" key="1">
    <citation type="submission" date="2018-09" db="EMBL/GenBank/DDBJ databases">
        <authorList>
            <person name="Livingstone P.G."/>
            <person name="Whitworth D.E."/>
        </authorList>
    </citation>
    <scope>NUCLEOTIDE SEQUENCE [LARGE SCALE GENOMIC DNA]</scope>
    <source>
        <strain evidence="3">CA054A</strain>
    </source>
</reference>
<sequence>HATLCMVAHGFLALRRALFPPEASAMDAAHGAASPSALAAQPRRPLSPLPASPQSPRSSSRAVTHLIK</sequence>
<name>A0A3A8I015_9BACT</name>
<comment type="caution">
    <text evidence="2">The sequence shown here is derived from an EMBL/GenBank/DDBJ whole genome shotgun (WGS) entry which is preliminary data.</text>
</comment>
<proteinExistence type="predicted"/>
<gene>
    <name evidence="2" type="ORF">D7V88_37125</name>
</gene>
<accession>A0A3A8I015</accession>
<dbReference type="EMBL" id="RAVZ01000431">
    <property type="protein sequence ID" value="RKG73070.1"/>
    <property type="molecule type" value="Genomic_DNA"/>
</dbReference>
<dbReference type="Proteomes" id="UP000268094">
    <property type="component" value="Unassembled WGS sequence"/>
</dbReference>
<dbReference type="AlphaFoldDB" id="A0A3A8I015"/>
<protein>
    <submittedName>
        <fullName evidence="2">IS701 family transposase</fullName>
    </submittedName>
</protein>
<evidence type="ECO:0000256" key="1">
    <source>
        <dbReference type="SAM" id="MobiDB-lite"/>
    </source>
</evidence>